<accession>A0ABQ1U5K7</accession>
<evidence type="ECO:0000313" key="9">
    <source>
        <dbReference type="Proteomes" id="UP000632273"/>
    </source>
</evidence>
<keyword evidence="9" id="KW-1185">Reference proteome</keyword>
<feature type="transmembrane region" description="Helical" evidence="6">
    <location>
        <begin position="21"/>
        <end position="46"/>
    </location>
</feature>
<keyword evidence="4 6" id="KW-1133">Transmembrane helix</keyword>
<feature type="transmembrane region" description="Helical" evidence="6">
    <location>
        <begin position="88"/>
        <end position="106"/>
    </location>
</feature>
<comment type="caution">
    <text evidence="8">The sequence shown here is derived from an EMBL/GenBank/DDBJ whole genome shotgun (WGS) entry which is preliminary data.</text>
</comment>
<proteinExistence type="predicted"/>
<dbReference type="Gene3D" id="1.20.1250.20">
    <property type="entry name" value="MFS general substrate transporter like domains"/>
    <property type="match status" value="1"/>
</dbReference>
<dbReference type="Pfam" id="PF07690">
    <property type="entry name" value="MFS_1"/>
    <property type="match status" value="1"/>
</dbReference>
<organism evidence="8 9">
    <name type="scientific">Hymenobacter cavernae</name>
    <dbReference type="NCBI Taxonomy" id="2044852"/>
    <lineage>
        <taxon>Bacteria</taxon>
        <taxon>Pseudomonadati</taxon>
        <taxon>Bacteroidota</taxon>
        <taxon>Cytophagia</taxon>
        <taxon>Cytophagales</taxon>
        <taxon>Hymenobacteraceae</taxon>
        <taxon>Hymenobacter</taxon>
    </lineage>
</organism>
<evidence type="ECO:0000256" key="5">
    <source>
        <dbReference type="ARBA" id="ARBA00023136"/>
    </source>
</evidence>
<evidence type="ECO:0000256" key="2">
    <source>
        <dbReference type="ARBA" id="ARBA00022448"/>
    </source>
</evidence>
<evidence type="ECO:0000256" key="6">
    <source>
        <dbReference type="SAM" id="Phobius"/>
    </source>
</evidence>
<keyword evidence="2" id="KW-0813">Transport</keyword>
<evidence type="ECO:0000313" key="8">
    <source>
        <dbReference type="EMBL" id="GGF10942.1"/>
    </source>
</evidence>
<comment type="subcellular location">
    <subcellularLocation>
        <location evidence="1">Membrane</location>
        <topology evidence="1">Multi-pass membrane protein</topology>
    </subcellularLocation>
</comment>
<feature type="transmembrane region" description="Helical" evidence="6">
    <location>
        <begin position="58"/>
        <end position="76"/>
    </location>
</feature>
<dbReference type="EMBL" id="BMHT01000003">
    <property type="protein sequence ID" value="GGF10942.1"/>
    <property type="molecule type" value="Genomic_DNA"/>
</dbReference>
<protein>
    <recommendedName>
        <fullName evidence="7">Major facilitator superfamily (MFS) profile domain-containing protein</fullName>
    </recommendedName>
</protein>
<evidence type="ECO:0000256" key="4">
    <source>
        <dbReference type="ARBA" id="ARBA00022989"/>
    </source>
</evidence>
<evidence type="ECO:0000256" key="3">
    <source>
        <dbReference type="ARBA" id="ARBA00022692"/>
    </source>
</evidence>
<dbReference type="PANTHER" id="PTHR42718:SF9">
    <property type="entry name" value="MAJOR FACILITATOR SUPERFAMILY MULTIDRUG TRANSPORTER MFSC"/>
    <property type="match status" value="1"/>
</dbReference>
<dbReference type="PANTHER" id="PTHR42718">
    <property type="entry name" value="MAJOR FACILITATOR SUPERFAMILY MULTIDRUG TRANSPORTER MFSC"/>
    <property type="match status" value="1"/>
</dbReference>
<dbReference type="RefSeq" id="WP_188814092.1">
    <property type="nucleotide sequence ID" value="NZ_BMHT01000003.1"/>
</dbReference>
<dbReference type="InterPro" id="IPR020846">
    <property type="entry name" value="MFS_dom"/>
</dbReference>
<sequence>MVYEKRIAHPFLNPSVLRHKPLSVNLLAGLLVYAVLIATSIVLTFYLTGAMHYSPAQVGLILSVGPLTTALLSTTAGRLSDRYGARPVMLAGAVLLVLGSASLITLSPNESS</sequence>
<reference evidence="9" key="1">
    <citation type="journal article" date="2019" name="Int. J. Syst. Evol. Microbiol.">
        <title>The Global Catalogue of Microorganisms (GCM) 10K type strain sequencing project: providing services to taxonomists for standard genome sequencing and annotation.</title>
        <authorList>
            <consortium name="The Broad Institute Genomics Platform"/>
            <consortium name="The Broad Institute Genome Sequencing Center for Infectious Disease"/>
            <person name="Wu L."/>
            <person name="Ma J."/>
        </authorList>
    </citation>
    <scope>NUCLEOTIDE SEQUENCE [LARGE SCALE GENOMIC DNA]</scope>
    <source>
        <strain evidence="9">CGMCC 1.15197</strain>
    </source>
</reference>
<keyword evidence="5 6" id="KW-0472">Membrane</keyword>
<dbReference type="InterPro" id="IPR011701">
    <property type="entry name" value="MFS"/>
</dbReference>
<dbReference type="SUPFAM" id="SSF103473">
    <property type="entry name" value="MFS general substrate transporter"/>
    <property type="match status" value="1"/>
</dbReference>
<keyword evidence="3 6" id="KW-0812">Transmembrane</keyword>
<name>A0ABQ1U5K7_9BACT</name>
<dbReference type="Proteomes" id="UP000632273">
    <property type="component" value="Unassembled WGS sequence"/>
</dbReference>
<evidence type="ECO:0000259" key="7">
    <source>
        <dbReference type="PROSITE" id="PS50850"/>
    </source>
</evidence>
<dbReference type="InterPro" id="IPR036259">
    <property type="entry name" value="MFS_trans_sf"/>
</dbReference>
<dbReference type="PROSITE" id="PS50850">
    <property type="entry name" value="MFS"/>
    <property type="match status" value="1"/>
</dbReference>
<evidence type="ECO:0000256" key="1">
    <source>
        <dbReference type="ARBA" id="ARBA00004141"/>
    </source>
</evidence>
<feature type="domain" description="Major facilitator superfamily (MFS) profile" evidence="7">
    <location>
        <begin position="1"/>
        <end position="112"/>
    </location>
</feature>
<gene>
    <name evidence="8" type="ORF">GCM10011383_22700</name>
</gene>